<dbReference type="InterPro" id="IPR004358">
    <property type="entry name" value="Sig_transdc_His_kin-like_C"/>
</dbReference>
<keyword evidence="5" id="KW-0547">Nucleotide-binding</keyword>
<organism evidence="10 11">
    <name type="scientific">Brevibacillus fulvus</name>
    <dbReference type="NCBI Taxonomy" id="1125967"/>
    <lineage>
        <taxon>Bacteria</taxon>
        <taxon>Bacillati</taxon>
        <taxon>Bacillota</taxon>
        <taxon>Bacilli</taxon>
        <taxon>Bacillales</taxon>
        <taxon>Paenibacillaceae</taxon>
        <taxon>Brevibacillus</taxon>
    </lineage>
</organism>
<keyword evidence="3" id="KW-0597">Phosphoprotein</keyword>
<evidence type="ECO:0000256" key="8">
    <source>
        <dbReference type="ARBA" id="ARBA00023012"/>
    </source>
</evidence>
<dbReference type="EC" id="2.7.13.3" evidence="2"/>
<dbReference type="PANTHER" id="PTHR43065:SF10">
    <property type="entry name" value="PEROXIDE STRESS-ACTIVATED HISTIDINE KINASE MAK3"/>
    <property type="match status" value="1"/>
</dbReference>
<dbReference type="Pfam" id="PF00512">
    <property type="entry name" value="HisKA"/>
    <property type="match status" value="1"/>
</dbReference>
<evidence type="ECO:0000256" key="3">
    <source>
        <dbReference type="ARBA" id="ARBA00022553"/>
    </source>
</evidence>
<evidence type="ECO:0000313" key="10">
    <source>
        <dbReference type="EMBL" id="MBM7591011.1"/>
    </source>
</evidence>
<comment type="caution">
    <text evidence="10">The sequence shown here is derived from an EMBL/GenBank/DDBJ whole genome shotgun (WGS) entry which is preliminary data.</text>
</comment>
<evidence type="ECO:0000313" key="11">
    <source>
        <dbReference type="Proteomes" id="UP000717624"/>
    </source>
</evidence>
<dbReference type="InterPro" id="IPR036097">
    <property type="entry name" value="HisK_dim/P_sf"/>
</dbReference>
<feature type="domain" description="Histidine kinase" evidence="9">
    <location>
        <begin position="169"/>
        <end position="377"/>
    </location>
</feature>
<dbReference type="EMBL" id="JAFBEB010000008">
    <property type="protein sequence ID" value="MBM7591011.1"/>
    <property type="molecule type" value="Genomic_DNA"/>
</dbReference>
<keyword evidence="7" id="KW-0067">ATP-binding</keyword>
<evidence type="ECO:0000256" key="1">
    <source>
        <dbReference type="ARBA" id="ARBA00000085"/>
    </source>
</evidence>
<keyword evidence="8" id="KW-0902">Two-component regulatory system</keyword>
<dbReference type="SMART" id="SM00388">
    <property type="entry name" value="HisKA"/>
    <property type="match status" value="1"/>
</dbReference>
<name>A0A938Y0A7_9BACL</name>
<dbReference type="RefSeq" id="WP_204518745.1">
    <property type="nucleotide sequence ID" value="NZ_BAABIN010000005.1"/>
</dbReference>
<sequence length="386" mass="44491">MVETMSLNLHCFKDKILELAPLITKTWLSEIERSTSTPLSLPFDYAEKRTVLIALYLVEDVQEIMKSWSYEMSEWLMAQEFPFSSILRAYQLHRNVFWSLFRPAVQNSSLKQEEVLFLEQKIGKAMDESMYWAVFHFEQLVTKELVRKEEKISYLHNDKLTMLGKIAANMAHELRNPLCAIEGFLKLISESTEEHKTVQSYISVVMHEFENLHRQITGFLSFSKKPILDEIYKKVEIKQLLNEVELLITPRLVGENILFSKNVCSCYLDCYEEGLKQVLVNLISNAIDAVQNCAEKRISITASCEHDQLLLNVENNGEMIPAEVLDNLFQPFFTTKQNGTGIGLSICKNIIEKHHGTIHCESNHEATRFIITLPLHSQVNQISDVS</sequence>
<dbReference type="PRINTS" id="PR00344">
    <property type="entry name" value="BCTRLSENSOR"/>
</dbReference>
<dbReference type="SUPFAM" id="SSF47384">
    <property type="entry name" value="Homodimeric domain of signal transducing histidine kinase"/>
    <property type="match status" value="1"/>
</dbReference>
<gene>
    <name evidence="10" type="ORF">JOD01_002623</name>
</gene>
<dbReference type="GO" id="GO:0000155">
    <property type="term" value="F:phosphorelay sensor kinase activity"/>
    <property type="evidence" value="ECO:0007669"/>
    <property type="project" value="InterPro"/>
</dbReference>
<dbReference type="SMART" id="SM00387">
    <property type="entry name" value="HATPase_c"/>
    <property type="match status" value="1"/>
</dbReference>
<reference evidence="10" key="1">
    <citation type="submission" date="2021-01" db="EMBL/GenBank/DDBJ databases">
        <title>Genomic Encyclopedia of Type Strains, Phase IV (KMG-IV): sequencing the most valuable type-strain genomes for metagenomic binning, comparative biology and taxonomic classification.</title>
        <authorList>
            <person name="Goeker M."/>
        </authorList>
    </citation>
    <scope>NUCLEOTIDE SEQUENCE</scope>
    <source>
        <strain evidence="10">DSM 25523</strain>
    </source>
</reference>
<evidence type="ECO:0000256" key="4">
    <source>
        <dbReference type="ARBA" id="ARBA00022679"/>
    </source>
</evidence>
<dbReference type="AlphaFoldDB" id="A0A938Y0A7"/>
<dbReference type="Pfam" id="PF02518">
    <property type="entry name" value="HATPase_c"/>
    <property type="match status" value="1"/>
</dbReference>
<dbReference type="Proteomes" id="UP000717624">
    <property type="component" value="Unassembled WGS sequence"/>
</dbReference>
<accession>A0A938Y0A7</accession>
<evidence type="ECO:0000256" key="5">
    <source>
        <dbReference type="ARBA" id="ARBA00022741"/>
    </source>
</evidence>
<dbReference type="Gene3D" id="1.10.287.130">
    <property type="match status" value="1"/>
</dbReference>
<keyword evidence="4" id="KW-0808">Transferase</keyword>
<dbReference type="PANTHER" id="PTHR43065">
    <property type="entry name" value="SENSOR HISTIDINE KINASE"/>
    <property type="match status" value="1"/>
</dbReference>
<dbReference type="InterPro" id="IPR003661">
    <property type="entry name" value="HisK_dim/P_dom"/>
</dbReference>
<proteinExistence type="predicted"/>
<keyword evidence="11" id="KW-1185">Reference proteome</keyword>
<dbReference type="InterPro" id="IPR003594">
    <property type="entry name" value="HATPase_dom"/>
</dbReference>
<dbReference type="GO" id="GO:0005524">
    <property type="term" value="F:ATP binding"/>
    <property type="evidence" value="ECO:0007669"/>
    <property type="project" value="UniProtKB-KW"/>
</dbReference>
<protein>
    <recommendedName>
        <fullName evidence="2">histidine kinase</fullName>
        <ecNumber evidence="2">2.7.13.3</ecNumber>
    </recommendedName>
</protein>
<evidence type="ECO:0000259" key="9">
    <source>
        <dbReference type="PROSITE" id="PS50109"/>
    </source>
</evidence>
<keyword evidence="6 10" id="KW-0418">Kinase</keyword>
<comment type="catalytic activity">
    <reaction evidence="1">
        <text>ATP + protein L-histidine = ADP + protein N-phospho-L-histidine.</text>
        <dbReference type="EC" id="2.7.13.3"/>
    </reaction>
</comment>
<dbReference type="CDD" id="cd00075">
    <property type="entry name" value="HATPase"/>
    <property type="match status" value="1"/>
</dbReference>
<evidence type="ECO:0000256" key="6">
    <source>
        <dbReference type="ARBA" id="ARBA00022777"/>
    </source>
</evidence>
<dbReference type="SUPFAM" id="SSF55874">
    <property type="entry name" value="ATPase domain of HSP90 chaperone/DNA topoisomerase II/histidine kinase"/>
    <property type="match status" value="1"/>
</dbReference>
<evidence type="ECO:0000256" key="7">
    <source>
        <dbReference type="ARBA" id="ARBA00022840"/>
    </source>
</evidence>
<evidence type="ECO:0000256" key="2">
    <source>
        <dbReference type="ARBA" id="ARBA00012438"/>
    </source>
</evidence>
<dbReference type="InterPro" id="IPR036890">
    <property type="entry name" value="HATPase_C_sf"/>
</dbReference>
<dbReference type="CDD" id="cd00082">
    <property type="entry name" value="HisKA"/>
    <property type="match status" value="1"/>
</dbReference>
<dbReference type="PROSITE" id="PS50109">
    <property type="entry name" value="HIS_KIN"/>
    <property type="match status" value="1"/>
</dbReference>
<dbReference type="InterPro" id="IPR005467">
    <property type="entry name" value="His_kinase_dom"/>
</dbReference>
<dbReference type="Gene3D" id="3.30.565.10">
    <property type="entry name" value="Histidine kinase-like ATPase, C-terminal domain"/>
    <property type="match status" value="1"/>
</dbReference>